<dbReference type="InterPro" id="IPR029052">
    <property type="entry name" value="Metallo-depent_PP-like"/>
</dbReference>
<protein>
    <recommendedName>
        <fullName evidence="1">Calcineurin-like phosphoesterase domain-containing protein</fullName>
    </recommendedName>
</protein>
<reference evidence="2" key="1">
    <citation type="submission" date="2018-05" db="EMBL/GenBank/DDBJ databases">
        <authorList>
            <person name="Lanie J.A."/>
            <person name="Ng W.-L."/>
            <person name="Kazmierczak K.M."/>
            <person name="Andrzejewski T.M."/>
            <person name="Davidsen T.M."/>
            <person name="Wayne K.J."/>
            <person name="Tettelin H."/>
            <person name="Glass J.I."/>
            <person name="Rusch D."/>
            <person name="Podicherti R."/>
            <person name="Tsui H.-C.T."/>
            <person name="Winkler M.E."/>
        </authorList>
    </citation>
    <scope>NUCLEOTIDE SEQUENCE</scope>
</reference>
<organism evidence="2">
    <name type="scientific">marine metagenome</name>
    <dbReference type="NCBI Taxonomy" id="408172"/>
    <lineage>
        <taxon>unclassified sequences</taxon>
        <taxon>metagenomes</taxon>
        <taxon>ecological metagenomes</taxon>
    </lineage>
</organism>
<dbReference type="AlphaFoldDB" id="A0A382ING6"/>
<dbReference type="Pfam" id="PF12850">
    <property type="entry name" value="Metallophos_2"/>
    <property type="match status" value="1"/>
</dbReference>
<accession>A0A382ING6</accession>
<gene>
    <name evidence="2" type="ORF">METZ01_LOCUS254054</name>
</gene>
<dbReference type="SUPFAM" id="SSF56300">
    <property type="entry name" value="Metallo-dependent phosphatases"/>
    <property type="match status" value="1"/>
</dbReference>
<feature type="domain" description="Calcineurin-like phosphoesterase" evidence="1">
    <location>
        <begin position="4"/>
        <end position="99"/>
    </location>
</feature>
<dbReference type="InterPro" id="IPR024654">
    <property type="entry name" value="Calcineurin-like_PHP_lpxH"/>
</dbReference>
<proteinExistence type="predicted"/>
<dbReference type="Gene3D" id="3.60.21.10">
    <property type="match status" value="1"/>
</dbReference>
<feature type="non-terminal residue" evidence="2">
    <location>
        <position position="1"/>
    </location>
</feature>
<evidence type="ECO:0000259" key="1">
    <source>
        <dbReference type="Pfam" id="PF12850"/>
    </source>
</evidence>
<dbReference type="EMBL" id="UINC01068513">
    <property type="protein sequence ID" value="SVC01200.1"/>
    <property type="molecule type" value="Genomic_DNA"/>
</dbReference>
<sequence>RHDVSLVHGSPRDPVWEYITEEIGAGAALEMVDTTGLVTGHTHYQTIFERQSGMTERVSVTVDSSYVLGGSKFLVNPGSVGQPRDRDPRANYAVLDIEDSKVTFCRVDYDFEATAHKIHVAGLPSFLADRLSQGR</sequence>
<evidence type="ECO:0000313" key="2">
    <source>
        <dbReference type="EMBL" id="SVC01200.1"/>
    </source>
</evidence>
<name>A0A382ING6_9ZZZZ</name>